<accession>A0A821D358</accession>
<comment type="caution">
    <text evidence="2">The sequence shown here is derived from an EMBL/GenBank/DDBJ whole genome shotgun (WGS) entry which is preliminary data.</text>
</comment>
<feature type="non-terminal residue" evidence="2">
    <location>
        <position position="1"/>
    </location>
</feature>
<organism evidence="2 3">
    <name type="scientific">Rotaria socialis</name>
    <dbReference type="NCBI Taxonomy" id="392032"/>
    <lineage>
        <taxon>Eukaryota</taxon>
        <taxon>Metazoa</taxon>
        <taxon>Spiralia</taxon>
        <taxon>Gnathifera</taxon>
        <taxon>Rotifera</taxon>
        <taxon>Eurotatoria</taxon>
        <taxon>Bdelloidea</taxon>
        <taxon>Philodinida</taxon>
        <taxon>Philodinidae</taxon>
        <taxon>Rotaria</taxon>
    </lineage>
</organism>
<dbReference type="AlphaFoldDB" id="A0A821D358"/>
<evidence type="ECO:0000313" key="2">
    <source>
        <dbReference type="EMBL" id="CAF4615336.1"/>
    </source>
</evidence>
<name>A0A821D358_9BILA</name>
<feature type="region of interest" description="Disordered" evidence="1">
    <location>
        <begin position="30"/>
        <end position="54"/>
    </location>
</feature>
<sequence>ISQRIHTNREAATAPQEVERLMSLNLTENNNEQQIQNEDTSVSNDNQAAVPMTA</sequence>
<dbReference type="Proteomes" id="UP000663873">
    <property type="component" value="Unassembled WGS sequence"/>
</dbReference>
<proteinExistence type="predicted"/>
<evidence type="ECO:0000313" key="3">
    <source>
        <dbReference type="Proteomes" id="UP000663873"/>
    </source>
</evidence>
<dbReference type="EMBL" id="CAJOBP010026820">
    <property type="protein sequence ID" value="CAF4615336.1"/>
    <property type="molecule type" value="Genomic_DNA"/>
</dbReference>
<reference evidence="2" key="1">
    <citation type="submission" date="2021-02" db="EMBL/GenBank/DDBJ databases">
        <authorList>
            <person name="Nowell W R."/>
        </authorList>
    </citation>
    <scope>NUCLEOTIDE SEQUENCE</scope>
</reference>
<protein>
    <submittedName>
        <fullName evidence="2">Uncharacterized protein</fullName>
    </submittedName>
</protein>
<evidence type="ECO:0000256" key="1">
    <source>
        <dbReference type="SAM" id="MobiDB-lite"/>
    </source>
</evidence>
<keyword evidence="3" id="KW-1185">Reference proteome</keyword>
<gene>
    <name evidence="2" type="ORF">UJA718_LOCUS31708</name>
</gene>